<reference evidence="5" key="1">
    <citation type="submission" date="2025-08" db="UniProtKB">
        <authorList>
            <consortium name="RefSeq"/>
        </authorList>
    </citation>
    <scope>IDENTIFICATION</scope>
</reference>
<gene>
    <name evidence="5" type="primary">LOC107263758</name>
</gene>
<dbReference type="RefSeq" id="XP_015586788.1">
    <property type="nucleotide sequence ID" value="XM_015731302.2"/>
</dbReference>
<keyword evidence="2" id="KW-0963">Cytoplasm</keyword>
<keyword evidence="4" id="KW-1185">Reference proteome</keyword>
<feature type="compositionally biased region" description="Pro residues" evidence="3">
    <location>
        <begin position="253"/>
        <end position="266"/>
    </location>
</feature>
<protein>
    <submittedName>
        <fullName evidence="5">Protein PAT1 homolog 1 isoform X1</fullName>
    </submittedName>
</protein>
<feature type="region of interest" description="Disordered" evidence="3">
    <location>
        <begin position="507"/>
        <end position="529"/>
    </location>
</feature>
<feature type="region of interest" description="Disordered" evidence="3">
    <location>
        <begin position="95"/>
        <end position="126"/>
    </location>
</feature>
<dbReference type="Proteomes" id="UP000694920">
    <property type="component" value="Unplaced"/>
</dbReference>
<feature type="region of interest" description="Disordered" evidence="3">
    <location>
        <begin position="240"/>
        <end position="344"/>
    </location>
</feature>
<feature type="compositionally biased region" description="Low complexity" evidence="3">
    <location>
        <begin position="317"/>
        <end position="328"/>
    </location>
</feature>
<feature type="compositionally biased region" description="Polar residues" evidence="3">
    <location>
        <begin position="275"/>
        <end position="311"/>
    </location>
</feature>
<feature type="region of interest" description="Disordered" evidence="3">
    <location>
        <begin position="395"/>
        <end position="423"/>
    </location>
</feature>
<dbReference type="GO" id="GO:0003723">
    <property type="term" value="F:RNA binding"/>
    <property type="evidence" value="ECO:0007669"/>
    <property type="project" value="TreeGrafter"/>
</dbReference>
<evidence type="ECO:0000313" key="5">
    <source>
        <dbReference type="RefSeq" id="XP_015586788.1"/>
    </source>
</evidence>
<evidence type="ECO:0000313" key="4">
    <source>
        <dbReference type="Proteomes" id="UP000694920"/>
    </source>
</evidence>
<dbReference type="GeneID" id="107263758"/>
<evidence type="ECO:0000256" key="1">
    <source>
        <dbReference type="ARBA" id="ARBA00004201"/>
    </source>
</evidence>
<dbReference type="AlphaFoldDB" id="A0AAJ7BII6"/>
<sequence>MADSFFGFDTTLTQGSGLEDAIDGPPEEEDLGEEEEYDALNDETFGSDAAIGDWEQDHEKLAQLTESKRHHQNLPLNKNGVDVDIEESLSHLVLDEKDGTTPRPGVWDSPSSLPLSQSQPPRPLSTALKNARTVEELERGLMANRPPPGLSKLPHHPSQQQSGGPFLFDPLPLNEQLQINGIPPPRFPPGLGLPGPHPVVIPPNVRLPHPQFMQNPRLISNQGANMLRFHMPPHLMMQHGNQRQPHHGSFNFPQPPHPNMGPPPFLRPEHPMMTPFSNNQMNHQQHSGPHSGNQRNQNNRSFHSNEQQGNPQPFFKNNQYPHQNQRNNQRYHHHQHHLQGMNGIGGSGEYDEYAGLMSSREKQWLINIQLLQLNTNQPYIDDYYYTVFCDRQNKQNENQDQKDRKHHNNNGYHRDSRDREQPQHVLTKVVYTPTQFENSLGKLQCGSVTAPRKIIDMDVVPNNDPQQVPPPQQKDTKKTRQLLLEIERLYTLQLKLEDMSNPLALLAEQQQQQQQQPEGETEVKPPKKTKPELISTLLASLLQLLRDDKLASMLSIRKGKTLLLRFLPYLSVTESSNQLSELWSTILRGLAVIGRRDAHLLSNFYPEFRRWIQTITDFSVLQRLARGLTESVNQPTKNNSLAFALTNKFGVSVIASVLEQAEALFPVEDSVACEWSTFVVSIVERIGATPPSVAPCHPIAANTLNQHLNRIRSLKMERYAPLELLLTDANPLR</sequence>
<evidence type="ECO:0000256" key="3">
    <source>
        <dbReference type="SAM" id="MobiDB-lite"/>
    </source>
</evidence>
<dbReference type="PANTHER" id="PTHR21551:SF0">
    <property type="entry name" value="PROTEIN ASSOCIATED WITH TOPO II RELATED-1, ISOFORM A"/>
    <property type="match status" value="1"/>
</dbReference>
<feature type="compositionally biased region" description="Low complexity" evidence="3">
    <location>
        <begin position="509"/>
        <end position="518"/>
    </location>
</feature>
<dbReference type="PANTHER" id="PTHR21551">
    <property type="entry name" value="TOPOISOMERASE II-ASSOCIATED PROTEIN PAT1"/>
    <property type="match status" value="1"/>
</dbReference>
<dbReference type="InterPro" id="IPR039900">
    <property type="entry name" value="Pat1-like"/>
</dbReference>
<dbReference type="GO" id="GO:0000932">
    <property type="term" value="C:P-body"/>
    <property type="evidence" value="ECO:0007669"/>
    <property type="project" value="UniProtKB-SubCell"/>
</dbReference>
<feature type="region of interest" description="Disordered" evidence="3">
    <location>
        <begin position="142"/>
        <end position="166"/>
    </location>
</feature>
<organism evidence="4 5">
    <name type="scientific">Cephus cinctus</name>
    <name type="common">Wheat stem sawfly</name>
    <dbReference type="NCBI Taxonomy" id="211228"/>
    <lineage>
        <taxon>Eukaryota</taxon>
        <taxon>Metazoa</taxon>
        <taxon>Ecdysozoa</taxon>
        <taxon>Arthropoda</taxon>
        <taxon>Hexapoda</taxon>
        <taxon>Insecta</taxon>
        <taxon>Pterygota</taxon>
        <taxon>Neoptera</taxon>
        <taxon>Endopterygota</taxon>
        <taxon>Hymenoptera</taxon>
        <taxon>Cephoidea</taxon>
        <taxon>Cephidae</taxon>
        <taxon>Cephus</taxon>
    </lineage>
</organism>
<evidence type="ECO:0000256" key="2">
    <source>
        <dbReference type="ARBA" id="ARBA00022490"/>
    </source>
</evidence>
<dbReference type="GO" id="GO:0000290">
    <property type="term" value="P:deadenylation-dependent decapping of nuclear-transcribed mRNA"/>
    <property type="evidence" value="ECO:0007669"/>
    <property type="project" value="InterPro"/>
</dbReference>
<feature type="compositionally biased region" description="Basic and acidic residues" evidence="3">
    <location>
        <begin position="412"/>
        <end position="422"/>
    </location>
</feature>
<feature type="region of interest" description="Disordered" evidence="3">
    <location>
        <begin position="1"/>
        <end position="36"/>
    </location>
</feature>
<feature type="compositionally biased region" description="Low complexity" evidence="3">
    <location>
        <begin position="109"/>
        <end position="119"/>
    </location>
</feature>
<dbReference type="CTD" id="42058"/>
<dbReference type="KEGG" id="ccin:107263758"/>
<feature type="compositionally biased region" description="Acidic residues" evidence="3">
    <location>
        <begin position="20"/>
        <end position="36"/>
    </location>
</feature>
<proteinExistence type="predicted"/>
<comment type="subcellular location">
    <subcellularLocation>
        <location evidence="1">Cytoplasm</location>
        <location evidence="1">P-body</location>
    </subcellularLocation>
</comment>
<dbReference type="GO" id="GO:0033962">
    <property type="term" value="P:P-body assembly"/>
    <property type="evidence" value="ECO:0007669"/>
    <property type="project" value="TreeGrafter"/>
</dbReference>
<name>A0AAJ7BII6_CEPCN</name>
<accession>A0AAJ7BII6</accession>